<evidence type="ECO:0000313" key="2">
    <source>
        <dbReference type="EMBL" id="AZP12056.1"/>
    </source>
</evidence>
<protein>
    <submittedName>
        <fullName evidence="2">Pyridoxamine 5'-phosphate oxidase family protein</fullName>
    </submittedName>
</protein>
<dbReference type="Gene3D" id="2.30.110.10">
    <property type="entry name" value="Electron Transport, Fmn-binding Protein, Chain A"/>
    <property type="match status" value="1"/>
</dbReference>
<dbReference type="NCBIfam" id="TIGR04025">
    <property type="entry name" value="PPOX_FMN_DR2398"/>
    <property type="match status" value="1"/>
</dbReference>
<dbReference type="InterPro" id="IPR012349">
    <property type="entry name" value="Split_barrel_FMN-bd"/>
</dbReference>
<dbReference type="AlphaFoldDB" id="A0A3S9HIW4"/>
<dbReference type="InterPro" id="IPR011576">
    <property type="entry name" value="Pyridox_Oxase_N"/>
</dbReference>
<dbReference type="KEGG" id="upv:EJN92_08615"/>
<name>A0A3S9HIW4_9BURK</name>
<dbReference type="Pfam" id="PF01243">
    <property type="entry name" value="PNPOx_N"/>
    <property type="match status" value="1"/>
</dbReference>
<gene>
    <name evidence="2" type="ORF">EJN92_08615</name>
</gene>
<proteinExistence type="predicted"/>
<dbReference type="OrthoDB" id="9796486at2"/>
<feature type="domain" description="Pyridoxamine 5'-phosphate oxidase N-terminal" evidence="1">
    <location>
        <begin position="37"/>
        <end position="154"/>
    </location>
</feature>
<dbReference type="Proteomes" id="UP000275663">
    <property type="component" value="Chromosome"/>
</dbReference>
<reference evidence="2 3" key="1">
    <citation type="journal article" date="2011" name="Int. J. Syst. Evol. Microbiol.">
        <title>Description of Undibacterium oligocarboniphilum sp. nov., isolated from purified water, and Undibacterium pigrum strain CCUG 49012 as the type strain of Undibacterium parvum sp. nov., and emended descriptions of the genus Undibacterium and the species Undibacterium pigrum.</title>
        <authorList>
            <person name="Eder W."/>
            <person name="Wanner G."/>
            <person name="Ludwig W."/>
            <person name="Busse H.J."/>
            <person name="Ziemke-Kageler F."/>
            <person name="Lang E."/>
        </authorList>
    </citation>
    <scope>NUCLEOTIDE SEQUENCE [LARGE SCALE GENOMIC DNA]</scope>
    <source>
        <strain evidence="2 3">DSM 23061</strain>
    </source>
</reference>
<sequence length="206" mass="22011">MPNSNQHLITTAAQLASVFGEIAAPSLRKEVAYLHLHYQAMIAASPFAVLATSGPDGLDASPRGDAAGFVLVQDQHTLLLPERKGNNRVDSLRNLLADPRMALLFLIPGVGETLRVNGRAAISLDPALLARCAVDGKAPKCVLVISVETVYFQCARAIYRSGLWQNTAPPASLPSPGTILEALSEAQILAEVYDQGLRARQQASLY</sequence>
<evidence type="ECO:0000259" key="1">
    <source>
        <dbReference type="Pfam" id="PF01243"/>
    </source>
</evidence>
<dbReference type="InterPro" id="IPR024029">
    <property type="entry name" value="Pyridox_Oxase_FMN-dep"/>
</dbReference>
<dbReference type="PANTHER" id="PTHR42815">
    <property type="entry name" value="FAD-BINDING, PUTATIVE (AFU_ORTHOLOGUE AFUA_6G07600)-RELATED"/>
    <property type="match status" value="1"/>
</dbReference>
<organism evidence="2 3">
    <name type="scientific">Undibacterium parvum</name>
    <dbReference type="NCBI Taxonomy" id="401471"/>
    <lineage>
        <taxon>Bacteria</taxon>
        <taxon>Pseudomonadati</taxon>
        <taxon>Pseudomonadota</taxon>
        <taxon>Betaproteobacteria</taxon>
        <taxon>Burkholderiales</taxon>
        <taxon>Oxalobacteraceae</taxon>
        <taxon>Undibacterium</taxon>
    </lineage>
</organism>
<dbReference type="EMBL" id="CP034464">
    <property type="protein sequence ID" value="AZP12056.1"/>
    <property type="molecule type" value="Genomic_DNA"/>
</dbReference>
<keyword evidence="3" id="KW-1185">Reference proteome</keyword>
<accession>A0A3S9HIW4</accession>
<evidence type="ECO:0000313" key="3">
    <source>
        <dbReference type="Proteomes" id="UP000275663"/>
    </source>
</evidence>
<dbReference type="RefSeq" id="WP_126127438.1">
    <property type="nucleotide sequence ID" value="NZ_CP034464.1"/>
</dbReference>
<dbReference type="SUPFAM" id="SSF50475">
    <property type="entry name" value="FMN-binding split barrel"/>
    <property type="match status" value="1"/>
</dbReference>
<dbReference type="PANTHER" id="PTHR42815:SF2">
    <property type="entry name" value="FAD-BINDING, PUTATIVE (AFU_ORTHOLOGUE AFUA_6G07600)-RELATED"/>
    <property type="match status" value="1"/>
</dbReference>